<evidence type="ECO:0000313" key="2">
    <source>
        <dbReference type="EMBL" id="KAL0917433.1"/>
    </source>
</evidence>
<comment type="caution">
    <text evidence="2">The sequence shown here is derived from an EMBL/GenBank/DDBJ whole genome shotgun (WGS) entry which is preliminary data.</text>
</comment>
<gene>
    <name evidence="2" type="ORF">M5K25_012492</name>
</gene>
<name>A0ABD0UXN3_DENTH</name>
<dbReference type="Proteomes" id="UP001552299">
    <property type="component" value="Unassembled WGS sequence"/>
</dbReference>
<organism evidence="2 3">
    <name type="scientific">Dendrobium thyrsiflorum</name>
    <name type="common">Pinecone-like raceme dendrobium</name>
    <name type="synonym">Orchid</name>
    <dbReference type="NCBI Taxonomy" id="117978"/>
    <lineage>
        <taxon>Eukaryota</taxon>
        <taxon>Viridiplantae</taxon>
        <taxon>Streptophyta</taxon>
        <taxon>Embryophyta</taxon>
        <taxon>Tracheophyta</taxon>
        <taxon>Spermatophyta</taxon>
        <taxon>Magnoliopsida</taxon>
        <taxon>Liliopsida</taxon>
        <taxon>Asparagales</taxon>
        <taxon>Orchidaceae</taxon>
        <taxon>Epidendroideae</taxon>
        <taxon>Malaxideae</taxon>
        <taxon>Dendrobiinae</taxon>
        <taxon>Dendrobium</taxon>
    </lineage>
</organism>
<feature type="region of interest" description="Disordered" evidence="1">
    <location>
        <begin position="37"/>
        <end position="69"/>
    </location>
</feature>
<accession>A0ABD0UXN3</accession>
<evidence type="ECO:0000256" key="1">
    <source>
        <dbReference type="SAM" id="MobiDB-lite"/>
    </source>
</evidence>
<evidence type="ECO:0000313" key="3">
    <source>
        <dbReference type="Proteomes" id="UP001552299"/>
    </source>
</evidence>
<sequence>MVPLHSRAVLVNRLKFEWISGRSRLFPLPRSKDVTLVAGSSSKNTPKMAPRDRAKRAQKGAEGQKPLTSKIERVTEAIERVTEERTESYSERKG</sequence>
<dbReference type="EMBL" id="JANQDX010000010">
    <property type="protein sequence ID" value="KAL0917433.1"/>
    <property type="molecule type" value="Genomic_DNA"/>
</dbReference>
<protein>
    <submittedName>
        <fullName evidence="2">Uncharacterized protein</fullName>
    </submittedName>
</protein>
<proteinExistence type="predicted"/>
<reference evidence="2 3" key="1">
    <citation type="journal article" date="2024" name="Plant Biotechnol. J.">
        <title>Dendrobium thyrsiflorum genome and its molecular insights into genes involved in important horticultural traits.</title>
        <authorList>
            <person name="Chen B."/>
            <person name="Wang J.Y."/>
            <person name="Zheng P.J."/>
            <person name="Li K.L."/>
            <person name="Liang Y.M."/>
            <person name="Chen X.F."/>
            <person name="Zhang C."/>
            <person name="Zhao X."/>
            <person name="He X."/>
            <person name="Zhang G.Q."/>
            <person name="Liu Z.J."/>
            <person name="Xu Q."/>
        </authorList>
    </citation>
    <scope>NUCLEOTIDE SEQUENCE [LARGE SCALE GENOMIC DNA]</scope>
    <source>
        <strain evidence="2">GZMU011</strain>
    </source>
</reference>
<dbReference type="AlphaFoldDB" id="A0ABD0UXN3"/>
<keyword evidence="3" id="KW-1185">Reference proteome</keyword>